<gene>
    <name evidence="2" type="ORF">JZM60_00270</name>
</gene>
<organism evidence="2 3">
    <name type="scientific">Geobacter benzoatilyticus</name>
    <dbReference type="NCBI Taxonomy" id="2815309"/>
    <lineage>
        <taxon>Bacteria</taxon>
        <taxon>Pseudomonadati</taxon>
        <taxon>Thermodesulfobacteriota</taxon>
        <taxon>Desulfuromonadia</taxon>
        <taxon>Geobacterales</taxon>
        <taxon>Geobacteraceae</taxon>
        <taxon>Geobacter</taxon>
    </lineage>
</organism>
<name>A0ABX7Q4F4_9BACT</name>
<dbReference type="EMBL" id="CP071382">
    <property type="protein sequence ID" value="QSV45768.1"/>
    <property type="molecule type" value="Genomic_DNA"/>
</dbReference>
<dbReference type="Proteomes" id="UP000663651">
    <property type="component" value="Chromosome"/>
</dbReference>
<feature type="compositionally biased region" description="Basic and acidic residues" evidence="1">
    <location>
        <begin position="28"/>
        <end position="38"/>
    </location>
</feature>
<reference evidence="2 3" key="1">
    <citation type="submission" date="2021-03" db="EMBL/GenBank/DDBJ databases">
        <title>Geobacter metallireducens gen. nov. sp. nov., a microorganism capable of coupling the complete oxidation of organic compounds to the reduction of iron and other metals.</title>
        <authorList>
            <person name="Li Y."/>
        </authorList>
    </citation>
    <scope>NUCLEOTIDE SEQUENCE [LARGE SCALE GENOMIC DNA]</scope>
    <source>
        <strain evidence="2 3">Jerry-YX</strain>
    </source>
</reference>
<protein>
    <recommendedName>
        <fullName evidence="4">DUF4347 domain-containing protein</fullName>
    </recommendedName>
</protein>
<proteinExistence type="predicted"/>
<evidence type="ECO:0008006" key="4">
    <source>
        <dbReference type="Google" id="ProtNLM"/>
    </source>
</evidence>
<evidence type="ECO:0000313" key="3">
    <source>
        <dbReference type="Proteomes" id="UP000663651"/>
    </source>
</evidence>
<evidence type="ECO:0000313" key="2">
    <source>
        <dbReference type="EMBL" id="QSV45768.1"/>
    </source>
</evidence>
<feature type="region of interest" description="Disordered" evidence="1">
    <location>
        <begin position="21"/>
        <end position="81"/>
    </location>
</feature>
<accession>A0ABX7Q4F4</accession>
<keyword evidence="3" id="KW-1185">Reference proteome</keyword>
<sequence length="231" mass="25431">MGYATFADRFHDQMATHVRSAMPNRLPIRGDRHVRDVLRGSWQDAPTGSKKKSDDNGGEGVPEGVKQFDPKTPNGAASGDAVDLATVEKPEKPEWDNGFDEGVAKRFNAKRHVSLADLGTKLALDPVKERRRIRQLIVGGHGNKDMLATGSGDGPDVGDTLNLKESNKSTWLPYFNRDKFYGKAEIWILSCNVGNGPIPQIMADQSGSTVYAYTRTAYSTEPKPWESERGK</sequence>
<evidence type="ECO:0000256" key="1">
    <source>
        <dbReference type="SAM" id="MobiDB-lite"/>
    </source>
</evidence>
<dbReference type="RefSeq" id="WP_207163559.1">
    <property type="nucleotide sequence ID" value="NZ_CP071382.1"/>
</dbReference>